<dbReference type="Gene3D" id="3.30.930.10">
    <property type="entry name" value="Bira Bifunctional Protein, Domain 2"/>
    <property type="match status" value="1"/>
</dbReference>
<dbReference type="InterPro" id="IPR045864">
    <property type="entry name" value="aa-tRNA-synth_II/BPL/LPL"/>
</dbReference>
<evidence type="ECO:0000313" key="4">
    <source>
        <dbReference type="EMBL" id="KAF2396173.1"/>
    </source>
</evidence>
<dbReference type="GO" id="GO:0004077">
    <property type="term" value="F:biotin--[biotin carboxyl-carrier protein] ligase activity"/>
    <property type="evidence" value="ECO:0007669"/>
    <property type="project" value="InterPro"/>
</dbReference>
<dbReference type="Gene3D" id="3.40.50.880">
    <property type="match status" value="1"/>
</dbReference>
<dbReference type="Pfam" id="PF09825">
    <property type="entry name" value="BPL_N"/>
    <property type="match status" value="1"/>
</dbReference>
<evidence type="ECO:0000313" key="5">
    <source>
        <dbReference type="Proteomes" id="UP000799640"/>
    </source>
</evidence>
<dbReference type="CDD" id="cd16442">
    <property type="entry name" value="BPL"/>
    <property type="match status" value="1"/>
</dbReference>
<keyword evidence="2" id="KW-0436">Ligase</keyword>
<dbReference type="OrthoDB" id="10250105at2759"/>
<dbReference type="CDD" id="cd03144">
    <property type="entry name" value="GATase1_ScBLP_like"/>
    <property type="match status" value="1"/>
</dbReference>
<dbReference type="Pfam" id="PF03099">
    <property type="entry name" value="BPL_LplA_LipB"/>
    <property type="match status" value="1"/>
</dbReference>
<dbReference type="PROSITE" id="PS51733">
    <property type="entry name" value="BPL_LPL_CATALYTIC"/>
    <property type="match status" value="1"/>
</dbReference>
<protein>
    <submittedName>
        <fullName evidence="4">Class II aaRS and biotin synthetase</fullName>
    </submittedName>
</protein>
<dbReference type="PANTHER" id="PTHR12835:SF5">
    <property type="entry name" value="BIOTIN--PROTEIN LIGASE"/>
    <property type="match status" value="1"/>
</dbReference>
<dbReference type="NCBIfam" id="TIGR00121">
    <property type="entry name" value="birA_ligase"/>
    <property type="match status" value="1"/>
</dbReference>
<dbReference type="InterPro" id="IPR004143">
    <property type="entry name" value="BPL_LPL_catalytic"/>
</dbReference>
<dbReference type="Proteomes" id="UP000799640">
    <property type="component" value="Unassembled WGS sequence"/>
</dbReference>
<feature type="domain" description="BPL/LPL catalytic" evidence="3">
    <location>
        <begin position="386"/>
        <end position="587"/>
    </location>
</feature>
<dbReference type="SUPFAM" id="SSF52317">
    <property type="entry name" value="Class I glutamine amidotransferase-like"/>
    <property type="match status" value="2"/>
</dbReference>
<accession>A0A6G1HJD6</accession>
<dbReference type="InterPro" id="IPR029062">
    <property type="entry name" value="Class_I_gatase-like"/>
</dbReference>
<dbReference type="AlphaFoldDB" id="A0A6G1HJD6"/>
<evidence type="ECO:0000259" key="3">
    <source>
        <dbReference type="PROSITE" id="PS51733"/>
    </source>
</evidence>
<dbReference type="PANTHER" id="PTHR12835">
    <property type="entry name" value="BIOTIN PROTEIN LIGASE"/>
    <property type="match status" value="1"/>
</dbReference>
<dbReference type="EMBL" id="ML996708">
    <property type="protein sequence ID" value="KAF2396173.1"/>
    <property type="molecule type" value="Genomic_DNA"/>
</dbReference>
<comment type="similarity">
    <text evidence="1">Belongs to the biotin--protein ligase family.</text>
</comment>
<evidence type="ECO:0000256" key="2">
    <source>
        <dbReference type="ARBA" id="ARBA00022598"/>
    </source>
</evidence>
<dbReference type="GO" id="GO:0005737">
    <property type="term" value="C:cytoplasm"/>
    <property type="evidence" value="ECO:0007669"/>
    <property type="project" value="TreeGrafter"/>
</dbReference>
<dbReference type="InterPro" id="IPR019197">
    <property type="entry name" value="Biotin-prot_ligase_N"/>
</dbReference>
<dbReference type="SUPFAM" id="SSF55681">
    <property type="entry name" value="Class II aaRS and biotin synthetases"/>
    <property type="match status" value="1"/>
</dbReference>
<gene>
    <name evidence="4" type="ORF">EJ06DRAFT_570250</name>
</gene>
<name>A0A6G1HJD6_9PEZI</name>
<reference evidence="4" key="1">
    <citation type="journal article" date="2020" name="Stud. Mycol.">
        <title>101 Dothideomycetes genomes: a test case for predicting lifestyles and emergence of pathogens.</title>
        <authorList>
            <person name="Haridas S."/>
            <person name="Albert R."/>
            <person name="Binder M."/>
            <person name="Bloem J."/>
            <person name="Labutti K."/>
            <person name="Salamov A."/>
            <person name="Andreopoulos B."/>
            <person name="Baker S."/>
            <person name="Barry K."/>
            <person name="Bills G."/>
            <person name="Bluhm B."/>
            <person name="Cannon C."/>
            <person name="Castanera R."/>
            <person name="Culley D."/>
            <person name="Daum C."/>
            <person name="Ezra D."/>
            <person name="Gonzalez J."/>
            <person name="Henrissat B."/>
            <person name="Kuo A."/>
            <person name="Liang C."/>
            <person name="Lipzen A."/>
            <person name="Lutzoni F."/>
            <person name="Magnuson J."/>
            <person name="Mondo S."/>
            <person name="Nolan M."/>
            <person name="Ohm R."/>
            <person name="Pangilinan J."/>
            <person name="Park H.-J."/>
            <person name="Ramirez L."/>
            <person name="Alfaro M."/>
            <person name="Sun H."/>
            <person name="Tritt A."/>
            <person name="Yoshinaga Y."/>
            <person name="Zwiers L.-H."/>
            <person name="Turgeon B."/>
            <person name="Goodwin S."/>
            <person name="Spatafora J."/>
            <person name="Crous P."/>
            <person name="Grigoriev I."/>
        </authorList>
    </citation>
    <scope>NUCLEOTIDE SEQUENCE</scope>
    <source>
        <strain evidence="4">CBS 262.69</strain>
    </source>
</reference>
<keyword evidence="5" id="KW-1185">Reference proteome</keyword>
<organism evidence="4 5">
    <name type="scientific">Trichodelitschia bisporula</name>
    <dbReference type="NCBI Taxonomy" id="703511"/>
    <lineage>
        <taxon>Eukaryota</taxon>
        <taxon>Fungi</taxon>
        <taxon>Dikarya</taxon>
        <taxon>Ascomycota</taxon>
        <taxon>Pezizomycotina</taxon>
        <taxon>Dothideomycetes</taxon>
        <taxon>Dothideomycetes incertae sedis</taxon>
        <taxon>Phaeotrichales</taxon>
        <taxon>Phaeotrichaceae</taxon>
        <taxon>Trichodelitschia</taxon>
    </lineage>
</organism>
<proteinExistence type="inferred from homology"/>
<dbReference type="InterPro" id="IPR004408">
    <property type="entry name" value="Biotin_CoA_COase_ligase"/>
</dbReference>
<sequence length="674" mass="73140">MRIGNGSTVESVRHCLYSLRRLLSPNYAVMSINGEVLLKEPWPATCALLVFPGGADLGYCRTLNGEGNRKIRQYVNRGGAYLGLCAGGYYASKRCEFMVGDKRMEVVGDRELSFFPGTCRGLAFPGFVYGSEEGAHAVRLDVNKDALAKADYPVPTTFHAYVNGGGVFVDAPKFADRGVELLASYVDKLLVDPGEGAAAVVYCKVGEGGAILASPHPEFAAINLDRSNRDSSYAKVVETLKADEELRISFFKACLIKLGLEVSATGESAPSLSPMYLSSCSSPDISKLLTLWKEVISAKGDEQLIVAEADTFRIEPLSSWSMGDMNEALPPVPASSSDETEAGTNLVDANVDSSKVLKRVLVYADTPPASKDTPYFNHGSFYAHLQRYNGVLADASFGRVLLYGEVVASTNTLLEKNPSFTKHVPHGFTMNATTQIAGRGRGSNVWISPPGALMFSTVLRHPMGLNQSAPVVFVQYLAALAIIHGIQGYAPAYAGLPVKLKWPNDIYALDPAGAGKNYVKIGGILVNSSYAGSDYTLIVGIGLNVANAAPSTSLNALAAAKKLEPFHGERLLASILSSFDSIYAEFCMDGWSRMLEEDYYSNWLHRYGLLVCDQIVTLEAEGGVRARIKGITRDWGLLLVEELGWEDRPTRKMWQLQSDSNSFDFFKGLLKRKV</sequence>
<evidence type="ECO:0000256" key="1">
    <source>
        <dbReference type="ARBA" id="ARBA00009934"/>
    </source>
</evidence>